<feature type="binding site" evidence="5">
    <location>
        <position position="126"/>
    </location>
    <ligand>
        <name>ATP</name>
        <dbReference type="ChEBI" id="CHEBI:30616"/>
    </ligand>
</feature>
<evidence type="ECO:0000256" key="7">
    <source>
        <dbReference type="RuleBase" id="RU003331"/>
    </source>
</evidence>
<keyword evidence="2 5" id="KW-0545">Nucleotide biosynthesis</keyword>
<dbReference type="InterPro" id="IPR033690">
    <property type="entry name" value="Adenylat_kinase_CS"/>
</dbReference>
<keyword evidence="3 5" id="KW-0547">Nucleotide-binding</keyword>
<dbReference type="Pfam" id="PF00406">
    <property type="entry name" value="ADK"/>
    <property type="match status" value="1"/>
</dbReference>
<evidence type="ECO:0000256" key="5">
    <source>
        <dbReference type="HAMAP-Rule" id="MF_00235"/>
    </source>
</evidence>
<feature type="binding site" evidence="5">
    <location>
        <begin position="10"/>
        <end position="15"/>
    </location>
    <ligand>
        <name>ATP</name>
        <dbReference type="ChEBI" id="CHEBI:30616"/>
    </ligand>
</feature>
<dbReference type="InterPro" id="IPR006259">
    <property type="entry name" value="Adenyl_kin_sub"/>
</dbReference>
<gene>
    <name evidence="5" type="primary">adk</name>
    <name evidence="9" type="ORF">AMJ52_07100</name>
</gene>
<comment type="caution">
    <text evidence="9">The sequence shown here is derived from an EMBL/GenBank/DDBJ whole genome shotgun (WGS) entry which is preliminary data.</text>
</comment>
<dbReference type="CDD" id="cd01428">
    <property type="entry name" value="ADK"/>
    <property type="match status" value="1"/>
</dbReference>
<dbReference type="HAMAP" id="MF_00235">
    <property type="entry name" value="Adenylate_kinase_Adk"/>
    <property type="match status" value="1"/>
</dbReference>
<dbReference type="GO" id="GO:0004017">
    <property type="term" value="F:AMP kinase activity"/>
    <property type="evidence" value="ECO:0007669"/>
    <property type="project" value="UniProtKB-UniRule"/>
</dbReference>
<protein>
    <recommendedName>
        <fullName evidence="5 7">Adenylate kinase</fullName>
        <shortName evidence="5">AK</shortName>
        <ecNumber evidence="5 7">2.7.4.3</ecNumber>
    </recommendedName>
    <alternativeName>
        <fullName evidence="5">ATP-AMP transphosphorylase</fullName>
    </alternativeName>
    <alternativeName>
        <fullName evidence="5">ATP:AMP phosphotransferase</fullName>
    </alternativeName>
    <alternativeName>
        <fullName evidence="5">Adenylate monophosphate kinase</fullName>
    </alternativeName>
</protein>
<dbReference type="InterPro" id="IPR027417">
    <property type="entry name" value="P-loop_NTPase"/>
</dbReference>
<feature type="domain" description="Adenylate kinase active site lid" evidence="8">
    <location>
        <begin position="126"/>
        <end position="161"/>
    </location>
</feature>
<evidence type="ECO:0000256" key="4">
    <source>
        <dbReference type="ARBA" id="ARBA00022777"/>
    </source>
</evidence>
<keyword evidence="5" id="KW-0963">Cytoplasm</keyword>
<feature type="binding site" evidence="5">
    <location>
        <begin position="135"/>
        <end position="136"/>
    </location>
    <ligand>
        <name>ATP</name>
        <dbReference type="ChEBI" id="CHEBI:30616"/>
    </ligand>
</feature>
<feature type="binding site" evidence="5">
    <location>
        <position position="159"/>
    </location>
    <ligand>
        <name>AMP</name>
        <dbReference type="ChEBI" id="CHEBI:456215"/>
    </ligand>
</feature>
<feature type="binding site" evidence="5">
    <location>
        <position position="149"/>
    </location>
    <ligand>
        <name>Zn(2+)</name>
        <dbReference type="ChEBI" id="CHEBI:29105"/>
        <note>structural</note>
    </ligand>
</feature>
<keyword evidence="1 5" id="KW-0808">Transferase</keyword>
<evidence type="ECO:0000256" key="2">
    <source>
        <dbReference type="ARBA" id="ARBA00022727"/>
    </source>
</evidence>
<feature type="binding site" evidence="5">
    <location>
        <position position="170"/>
    </location>
    <ligand>
        <name>AMP</name>
        <dbReference type="ChEBI" id="CHEBI:456215"/>
    </ligand>
</feature>
<dbReference type="GO" id="GO:0005737">
    <property type="term" value="C:cytoplasm"/>
    <property type="evidence" value="ECO:0007669"/>
    <property type="project" value="UniProtKB-SubCell"/>
</dbReference>
<evidence type="ECO:0000256" key="3">
    <source>
        <dbReference type="ARBA" id="ARBA00022741"/>
    </source>
</evidence>
<dbReference type="AlphaFoldDB" id="A0A0S7YBM4"/>
<comment type="domain">
    <text evidence="5">Consists of three domains, a large central CORE domain and two small peripheral domains, NMPbind and LID, which undergo movements during catalysis. The LID domain closes over the site of phosphoryl transfer upon ATP binding. Assembling and dissambling the active center during each catalytic cycle provides an effective means to prevent ATP hydrolysis. Some bacteria have evolved a zinc-coordinating structure that stabilizes the LID domain.</text>
</comment>
<feature type="region of interest" description="NMP" evidence="5">
    <location>
        <begin position="30"/>
        <end position="59"/>
    </location>
</feature>
<dbReference type="GO" id="GO:0005524">
    <property type="term" value="F:ATP binding"/>
    <property type="evidence" value="ECO:0007669"/>
    <property type="project" value="UniProtKB-UniRule"/>
</dbReference>
<feature type="binding site" evidence="5">
    <location>
        <position position="129"/>
    </location>
    <ligand>
        <name>Zn(2+)</name>
        <dbReference type="ChEBI" id="CHEBI:29105"/>
        <note>structural</note>
    </ligand>
</feature>
<dbReference type="SUPFAM" id="SSF52540">
    <property type="entry name" value="P-loop containing nucleoside triphosphate hydrolases"/>
    <property type="match status" value="1"/>
</dbReference>
<feature type="binding site" evidence="5">
    <location>
        <position position="152"/>
    </location>
    <ligand>
        <name>Zn(2+)</name>
        <dbReference type="ChEBI" id="CHEBI:29105"/>
        <note>structural</note>
    </ligand>
</feature>
<evidence type="ECO:0000259" key="8">
    <source>
        <dbReference type="Pfam" id="PF05191"/>
    </source>
</evidence>
<comment type="catalytic activity">
    <reaction evidence="5 7">
        <text>AMP + ATP = 2 ADP</text>
        <dbReference type="Rhea" id="RHEA:12973"/>
        <dbReference type="ChEBI" id="CHEBI:30616"/>
        <dbReference type="ChEBI" id="CHEBI:456215"/>
        <dbReference type="ChEBI" id="CHEBI:456216"/>
        <dbReference type="EC" id="2.7.4.3"/>
    </reaction>
</comment>
<evidence type="ECO:0000313" key="9">
    <source>
        <dbReference type="EMBL" id="KPJ72199.1"/>
    </source>
</evidence>
<name>A0A0S7YBM4_UNCT6</name>
<dbReference type="NCBIfam" id="NF001381">
    <property type="entry name" value="PRK00279.1-3"/>
    <property type="match status" value="1"/>
</dbReference>
<keyword evidence="5" id="KW-0862">Zinc</keyword>
<feature type="binding site" evidence="5">
    <location>
        <position position="91"/>
    </location>
    <ligand>
        <name>AMP</name>
        <dbReference type="ChEBI" id="CHEBI:456215"/>
    </ligand>
</feature>
<dbReference type="UniPathway" id="UPA00588">
    <property type="reaction ID" value="UER00649"/>
</dbReference>
<dbReference type="Proteomes" id="UP000051012">
    <property type="component" value="Unassembled WGS sequence"/>
</dbReference>
<dbReference type="InterPro" id="IPR007862">
    <property type="entry name" value="Adenylate_kinase_lid-dom"/>
</dbReference>
<feature type="binding site" evidence="5">
    <location>
        <position position="31"/>
    </location>
    <ligand>
        <name>AMP</name>
        <dbReference type="ChEBI" id="CHEBI:456215"/>
    </ligand>
</feature>
<feature type="binding site" evidence="5">
    <location>
        <position position="36"/>
    </location>
    <ligand>
        <name>AMP</name>
        <dbReference type="ChEBI" id="CHEBI:456215"/>
    </ligand>
</feature>
<organism evidence="9 10">
    <name type="scientific">candidate division TA06 bacterium DG_78</name>
    <dbReference type="NCBI Taxonomy" id="1703772"/>
    <lineage>
        <taxon>Bacteria</taxon>
        <taxon>Bacteria division TA06</taxon>
    </lineage>
</organism>
<comment type="similarity">
    <text evidence="5 6">Belongs to the adenylate kinase family.</text>
</comment>
<dbReference type="PROSITE" id="PS00113">
    <property type="entry name" value="ADENYLATE_KINASE"/>
    <property type="match status" value="1"/>
</dbReference>
<dbReference type="GO" id="GO:0044209">
    <property type="term" value="P:AMP salvage"/>
    <property type="evidence" value="ECO:0007669"/>
    <property type="project" value="UniProtKB-UniRule"/>
</dbReference>
<comment type="function">
    <text evidence="5">Catalyzes the reversible transfer of the terminal phosphate group between ATP and AMP. Plays an important role in cellular energy homeostasis and in adenine nucleotide metabolism.</text>
</comment>
<feature type="binding site" evidence="5">
    <location>
        <position position="198"/>
    </location>
    <ligand>
        <name>ATP</name>
        <dbReference type="ChEBI" id="CHEBI:30616"/>
    </ligand>
</feature>
<dbReference type="Pfam" id="PF05191">
    <property type="entry name" value="ADK_lid"/>
    <property type="match status" value="1"/>
</dbReference>
<dbReference type="SUPFAM" id="SSF57774">
    <property type="entry name" value="Microbial and mitochondrial ADK, insert 'zinc finger' domain"/>
    <property type="match status" value="1"/>
</dbReference>
<dbReference type="InterPro" id="IPR036193">
    <property type="entry name" value="ADK_active_lid_dom_sf"/>
</dbReference>
<feature type="region of interest" description="LID" evidence="5">
    <location>
        <begin position="125"/>
        <end position="162"/>
    </location>
</feature>
<sequence length="218" mass="24929">MRILLFGPPGVGKGTQADLLSKEYNFTKFSTGDFLRGQISLSSPLGIEVKAYIERGSLVPDDIIMRLVRIFLSENRDGNIIFDGFPRTMNQALMLEKVLGEVDMSVDFAVELHLDEEEIMRRLLSRQHCPHCGKIYNNVTDIQENGGICSTCGHTLMKRIDDDEAIIKRRIKVYEEETKPLVDYYKSKHVYRSIDASGSRDEVFNKISEIINEYTDKK</sequence>
<reference evidence="9 10" key="1">
    <citation type="journal article" date="2015" name="Microbiome">
        <title>Genomic resolution of linkages in carbon, nitrogen, and sulfur cycling among widespread estuary sediment bacteria.</title>
        <authorList>
            <person name="Baker B.J."/>
            <person name="Lazar C.S."/>
            <person name="Teske A.P."/>
            <person name="Dick G.J."/>
        </authorList>
    </citation>
    <scope>NUCLEOTIDE SEQUENCE [LARGE SCALE GENOMIC DNA]</scope>
    <source>
        <strain evidence="9">DG_78</strain>
    </source>
</reference>
<feature type="binding site" evidence="5">
    <location>
        <begin position="57"/>
        <end position="59"/>
    </location>
    <ligand>
        <name>AMP</name>
        <dbReference type="ChEBI" id="CHEBI:456215"/>
    </ligand>
</feature>
<dbReference type="GO" id="GO:0008270">
    <property type="term" value="F:zinc ion binding"/>
    <property type="evidence" value="ECO:0007669"/>
    <property type="project" value="UniProtKB-UniRule"/>
</dbReference>
<keyword evidence="4 5" id="KW-0418">Kinase</keyword>
<dbReference type="NCBIfam" id="NF011100">
    <property type="entry name" value="PRK14527.1"/>
    <property type="match status" value="1"/>
</dbReference>
<dbReference type="PRINTS" id="PR00094">
    <property type="entry name" value="ADENYLTKNASE"/>
</dbReference>
<comment type="subunit">
    <text evidence="5 7">Monomer.</text>
</comment>
<dbReference type="InterPro" id="IPR000850">
    <property type="entry name" value="Adenylat/UMP-CMP_kin"/>
</dbReference>
<feature type="binding site" evidence="5">
    <location>
        <position position="132"/>
    </location>
    <ligand>
        <name>Zn(2+)</name>
        <dbReference type="ChEBI" id="CHEBI:29105"/>
        <note>structural</note>
    </ligand>
</feature>
<dbReference type="PANTHER" id="PTHR23359">
    <property type="entry name" value="NUCLEOTIDE KINASE"/>
    <property type="match status" value="1"/>
</dbReference>
<evidence type="ECO:0000256" key="1">
    <source>
        <dbReference type="ARBA" id="ARBA00022679"/>
    </source>
</evidence>
<keyword evidence="5 7" id="KW-0067">ATP-binding</keyword>
<keyword evidence="5" id="KW-0479">Metal-binding</keyword>
<dbReference type="Gene3D" id="3.40.50.300">
    <property type="entry name" value="P-loop containing nucleotide triphosphate hydrolases"/>
    <property type="match status" value="1"/>
</dbReference>
<comment type="pathway">
    <text evidence="5">Purine metabolism; AMP biosynthesis via salvage pathway; AMP from ADP: step 1/1.</text>
</comment>
<dbReference type="NCBIfam" id="TIGR01351">
    <property type="entry name" value="adk"/>
    <property type="match status" value="1"/>
</dbReference>
<dbReference type="EC" id="2.7.4.3" evidence="5 7"/>
<proteinExistence type="inferred from homology"/>
<feature type="binding site" evidence="5">
    <location>
        <begin position="84"/>
        <end position="87"/>
    </location>
    <ligand>
        <name>AMP</name>
        <dbReference type="ChEBI" id="CHEBI:456215"/>
    </ligand>
</feature>
<evidence type="ECO:0000313" key="10">
    <source>
        <dbReference type="Proteomes" id="UP000051012"/>
    </source>
</evidence>
<comment type="subcellular location">
    <subcellularLocation>
        <location evidence="5 7">Cytoplasm</location>
    </subcellularLocation>
</comment>
<accession>A0A0S7YBM4</accession>
<dbReference type="PATRIC" id="fig|1703772.3.peg.165"/>
<evidence type="ECO:0000256" key="6">
    <source>
        <dbReference type="RuleBase" id="RU003330"/>
    </source>
</evidence>
<dbReference type="EMBL" id="LJNI01000091">
    <property type="protein sequence ID" value="KPJ72199.1"/>
    <property type="molecule type" value="Genomic_DNA"/>
</dbReference>